<sequence>MKNEFSGAPNTAGDYEKIRHYDWIRRTAVPLSSQLAVTDVVRAGTCGVKSRASITHDPFGRVVHFDRSFIALAGSLAHRVHNECHIEPVH</sequence>
<dbReference type="EnsemblMetazoa" id="ASIC020016-RA">
    <property type="protein sequence ID" value="ASIC020016-PA"/>
    <property type="gene ID" value="ASIC020016"/>
</dbReference>
<evidence type="ECO:0000313" key="2">
    <source>
        <dbReference type="EnsemblMetazoa" id="ASIC020016-PA"/>
    </source>
</evidence>
<dbReference type="EMBL" id="KE525356">
    <property type="protein sequence ID" value="KFB51860.1"/>
    <property type="molecule type" value="Genomic_DNA"/>
</dbReference>
<dbReference type="VEuPathDB" id="VectorBase:ASIC020016"/>
<keyword evidence="3" id="KW-1185">Reference proteome</keyword>
<reference evidence="1 3" key="1">
    <citation type="journal article" date="2014" name="BMC Genomics">
        <title>Genome sequence of Anopheles sinensis provides insight into genetics basis of mosquito competence for malaria parasites.</title>
        <authorList>
            <person name="Zhou D."/>
            <person name="Zhang D."/>
            <person name="Ding G."/>
            <person name="Shi L."/>
            <person name="Hou Q."/>
            <person name="Ye Y."/>
            <person name="Xu Y."/>
            <person name="Zhou H."/>
            <person name="Xiong C."/>
            <person name="Li S."/>
            <person name="Yu J."/>
            <person name="Hong S."/>
            <person name="Yu X."/>
            <person name="Zou P."/>
            <person name="Chen C."/>
            <person name="Chang X."/>
            <person name="Wang W."/>
            <person name="Lv Y."/>
            <person name="Sun Y."/>
            <person name="Ma L."/>
            <person name="Shen B."/>
            <person name="Zhu C."/>
        </authorList>
    </citation>
    <scope>NUCLEOTIDE SEQUENCE [LARGE SCALE GENOMIC DNA]</scope>
</reference>
<protein>
    <submittedName>
        <fullName evidence="1 2">Uncharacterized protein</fullName>
    </submittedName>
</protein>
<dbReference type="EMBL" id="ATLV01024668">
    <property type="status" value="NOT_ANNOTATED_CDS"/>
    <property type="molecule type" value="Genomic_DNA"/>
</dbReference>
<dbReference type="Proteomes" id="UP000030765">
    <property type="component" value="Unassembled WGS sequence"/>
</dbReference>
<reference evidence="2" key="2">
    <citation type="submission" date="2020-05" db="UniProtKB">
        <authorList>
            <consortium name="EnsemblMetazoa"/>
        </authorList>
    </citation>
    <scope>IDENTIFICATION</scope>
</reference>
<name>A0A084WNR6_ANOSI</name>
<gene>
    <name evidence="1" type="ORF">ZHAS_00020016</name>
</gene>
<proteinExistence type="predicted"/>
<evidence type="ECO:0000313" key="1">
    <source>
        <dbReference type="EMBL" id="KFB51860.1"/>
    </source>
</evidence>
<organism evidence="1">
    <name type="scientific">Anopheles sinensis</name>
    <name type="common">Mosquito</name>
    <dbReference type="NCBI Taxonomy" id="74873"/>
    <lineage>
        <taxon>Eukaryota</taxon>
        <taxon>Metazoa</taxon>
        <taxon>Ecdysozoa</taxon>
        <taxon>Arthropoda</taxon>
        <taxon>Hexapoda</taxon>
        <taxon>Insecta</taxon>
        <taxon>Pterygota</taxon>
        <taxon>Neoptera</taxon>
        <taxon>Endopterygota</taxon>
        <taxon>Diptera</taxon>
        <taxon>Nematocera</taxon>
        <taxon>Culicoidea</taxon>
        <taxon>Culicidae</taxon>
        <taxon>Anophelinae</taxon>
        <taxon>Anopheles</taxon>
    </lineage>
</organism>
<dbReference type="AlphaFoldDB" id="A0A084WNR6"/>
<evidence type="ECO:0000313" key="3">
    <source>
        <dbReference type="Proteomes" id="UP000030765"/>
    </source>
</evidence>
<accession>A0A084WNR6</accession>